<dbReference type="Proteomes" id="UP000811609">
    <property type="component" value="Chromosome 9"/>
</dbReference>
<comment type="caution">
    <text evidence="1">The sequence shown here is derived from an EMBL/GenBank/DDBJ whole genome shotgun (WGS) entry which is preliminary data.</text>
</comment>
<proteinExistence type="predicted"/>
<evidence type="ECO:0000313" key="1">
    <source>
        <dbReference type="EMBL" id="KAG6642528.1"/>
    </source>
</evidence>
<name>A0A8T1PKH4_CARIL</name>
<dbReference type="EMBL" id="CM031817">
    <property type="protein sequence ID" value="KAG6642528.1"/>
    <property type="molecule type" value="Genomic_DNA"/>
</dbReference>
<dbReference type="EMBL" id="CM031817">
    <property type="protein sequence ID" value="KAG6642529.1"/>
    <property type="molecule type" value="Genomic_DNA"/>
</dbReference>
<sequence>MKHKGQNPKAHNRDPLPYKTLPSRFSLMSIVMNSWDRNSSSIACTFVDPVSYGNIRGGGWPYTASKGETFVDVCNEVLYEYSVRGTGSLPSKTPLPHPSVLA</sequence>
<gene>
    <name evidence="1" type="ORF">CIPAW_09G146800</name>
</gene>
<keyword evidence="2" id="KW-1185">Reference proteome</keyword>
<reference evidence="1" key="1">
    <citation type="submission" date="2020-12" db="EMBL/GenBank/DDBJ databases">
        <title>WGS assembly of Carya illinoinensis cv. Pawnee.</title>
        <authorList>
            <person name="Platts A."/>
            <person name="Shu S."/>
            <person name="Wright S."/>
            <person name="Barry K."/>
            <person name="Edger P."/>
            <person name="Pires J.C."/>
            <person name="Schmutz J."/>
        </authorList>
    </citation>
    <scope>NUCLEOTIDE SEQUENCE</scope>
    <source>
        <tissue evidence="1">Leaf</tissue>
    </source>
</reference>
<organism evidence="1 2">
    <name type="scientific">Carya illinoinensis</name>
    <name type="common">Pecan</name>
    <dbReference type="NCBI Taxonomy" id="32201"/>
    <lineage>
        <taxon>Eukaryota</taxon>
        <taxon>Viridiplantae</taxon>
        <taxon>Streptophyta</taxon>
        <taxon>Embryophyta</taxon>
        <taxon>Tracheophyta</taxon>
        <taxon>Spermatophyta</taxon>
        <taxon>Magnoliopsida</taxon>
        <taxon>eudicotyledons</taxon>
        <taxon>Gunneridae</taxon>
        <taxon>Pentapetalae</taxon>
        <taxon>rosids</taxon>
        <taxon>fabids</taxon>
        <taxon>Fagales</taxon>
        <taxon>Juglandaceae</taxon>
        <taxon>Carya</taxon>
    </lineage>
</organism>
<accession>A0A8T1PKH4</accession>
<evidence type="ECO:0000313" key="2">
    <source>
        <dbReference type="Proteomes" id="UP000811609"/>
    </source>
</evidence>
<dbReference type="AlphaFoldDB" id="A0A8T1PKH4"/>
<protein>
    <submittedName>
        <fullName evidence="1">Uncharacterized protein</fullName>
    </submittedName>
</protein>